<dbReference type="EMBL" id="FMJC01000002">
    <property type="protein sequence ID" value="SCM73982.1"/>
    <property type="molecule type" value="Genomic_DNA"/>
</dbReference>
<organism evidence="1">
    <name type="scientific">uncultured Desulfovibrio sp</name>
    <dbReference type="NCBI Taxonomy" id="167968"/>
    <lineage>
        <taxon>Bacteria</taxon>
        <taxon>Pseudomonadati</taxon>
        <taxon>Thermodesulfobacteriota</taxon>
        <taxon>Desulfovibrionia</taxon>
        <taxon>Desulfovibrionales</taxon>
        <taxon>Desulfovibrionaceae</taxon>
        <taxon>Desulfovibrio</taxon>
        <taxon>environmental samples</taxon>
    </lineage>
</organism>
<dbReference type="AlphaFoldDB" id="A0A212L8T4"/>
<reference evidence="1" key="1">
    <citation type="submission" date="2016-08" db="EMBL/GenBank/DDBJ databases">
        <authorList>
            <person name="Seilhamer J.J."/>
        </authorList>
    </citation>
    <scope>NUCLEOTIDE SEQUENCE</scope>
    <source>
        <strain evidence="1">86-1</strain>
    </source>
</reference>
<accession>A0A212L8T4</accession>
<sequence>MLQGRMMRHADTTCATGRQQSVRETLIYFVWRTCFTFFETVKDGRVHSCFKKRSRLAKRNTCAFPGGFVISTSLGRRAPVKGFRRTAVTYFLWTRSKAAMLPGMKELDPHTIRPCLVCGGTNVFLESMLPPGRRQEVWRVVCSCGQTSQQWSVSQGAAIRAWNRNLASANEVDATPAPVANPRPPLKP</sequence>
<name>A0A212L8T4_9BACT</name>
<evidence type="ECO:0000313" key="1">
    <source>
        <dbReference type="EMBL" id="SCM73982.1"/>
    </source>
</evidence>
<proteinExistence type="predicted"/>
<protein>
    <submittedName>
        <fullName evidence="1">Uncharacterized protein</fullName>
    </submittedName>
</protein>
<gene>
    <name evidence="1" type="ORF">KL86DES1_21660</name>
</gene>